<evidence type="ECO:0000313" key="1">
    <source>
        <dbReference type="EMBL" id="KGP91520.1"/>
    </source>
</evidence>
<protein>
    <recommendedName>
        <fullName evidence="3">PD-(D/E)XK nuclease superfamily protein</fullName>
    </recommendedName>
</protein>
<dbReference type="Pfam" id="PF14281">
    <property type="entry name" value="PDDEXK_4"/>
    <property type="match status" value="1"/>
</dbReference>
<dbReference type="AlphaFoldDB" id="A0A0A2VCY0"/>
<gene>
    <name evidence="1" type="ORF">N780_20005</name>
</gene>
<comment type="caution">
    <text evidence="1">The sequence shown here is derived from an EMBL/GenBank/DDBJ whole genome shotgun (WGS) entry which is preliminary data.</text>
</comment>
<evidence type="ECO:0008006" key="3">
    <source>
        <dbReference type="Google" id="ProtNLM"/>
    </source>
</evidence>
<keyword evidence="2" id="KW-1185">Reference proteome</keyword>
<organism evidence="1 2">
    <name type="scientific">Pontibacillus chungwhensis BH030062</name>
    <dbReference type="NCBI Taxonomy" id="1385513"/>
    <lineage>
        <taxon>Bacteria</taxon>
        <taxon>Bacillati</taxon>
        <taxon>Bacillota</taxon>
        <taxon>Bacilli</taxon>
        <taxon>Bacillales</taxon>
        <taxon>Bacillaceae</taxon>
        <taxon>Pontibacillus</taxon>
    </lineage>
</organism>
<dbReference type="EMBL" id="AVBG01000006">
    <property type="protein sequence ID" value="KGP91520.1"/>
    <property type="molecule type" value="Genomic_DNA"/>
</dbReference>
<evidence type="ECO:0000313" key="2">
    <source>
        <dbReference type="Proteomes" id="UP000030153"/>
    </source>
</evidence>
<name>A0A0A2VCY0_9BACI</name>
<dbReference type="RefSeq" id="WP_036783225.1">
    <property type="nucleotide sequence ID" value="NZ_AVBG01000006.1"/>
</dbReference>
<reference evidence="1 2" key="1">
    <citation type="submission" date="2013-08" db="EMBL/GenBank/DDBJ databases">
        <title>Genome of Pontibacillus chungwhensis.</title>
        <authorList>
            <person name="Wang Q."/>
            <person name="Wang G."/>
        </authorList>
    </citation>
    <scope>NUCLEOTIDE SEQUENCE [LARGE SCALE GENOMIC DNA]</scope>
    <source>
        <strain evidence="1 2">BH030062</strain>
    </source>
</reference>
<dbReference type="Proteomes" id="UP000030153">
    <property type="component" value="Unassembled WGS sequence"/>
</dbReference>
<sequence length="347" mass="40544">MSGVFKKLLALYSPKDGQKVPYEDFTTEILVGILAQEQGVLDDFVNNVLGIEGGGFSVQSQRRYMLEDDIDCIVDVVFLNNDTICFLENKINASEGDRQLERYKKVLSSFSSKHTYLRYCTKNYDPKEVLDINFHQFLWRDIYRFLKSYEANELIKEFLEYLRGLGMGSSADFNLQDLMTMKQMMTTMAKMDECLDSVTPIFERYFGEPYTYDQARLKEIPRNRYSIWKGDAIPGGRHNESKIIVGFEFEEVEERSPTIFVGFMCSHKHPSSEGVRSNVEAEKFDYTYEDESSWYWYEKYLADFISAEDQFEEISKWFVQYIDKVNEELEKVLYSLNVTGNSSVLPP</sequence>
<dbReference type="eggNOG" id="ENOG503254X">
    <property type="taxonomic scope" value="Bacteria"/>
</dbReference>
<accession>A0A0A2VCY0</accession>
<proteinExistence type="predicted"/>
<dbReference type="InterPro" id="IPR029470">
    <property type="entry name" value="PDDEXK_4"/>
</dbReference>